<evidence type="ECO:0000313" key="1">
    <source>
        <dbReference type="EMBL" id="KAB1204736.1"/>
    </source>
</evidence>
<sequence>MDGKGPDCHQNPRCKTIAISISSILICIFQPPRASRKFWSKMVQKYMGEYAVGQRRSASKSTEWRGIVFMAYVIGFDLFGASAREGIKLLKLLLPFSPTKFLFIYFI</sequence>
<gene>
    <name evidence="1" type="ORF">CJ030_MR8G027417</name>
</gene>
<dbReference type="AlphaFoldDB" id="A0A6A1UXA6"/>
<comment type="caution">
    <text evidence="1">The sequence shown here is derived from an EMBL/GenBank/DDBJ whole genome shotgun (WGS) entry which is preliminary data.</text>
</comment>
<accession>A0A6A1UXA6</accession>
<name>A0A6A1UXA6_9ROSI</name>
<keyword evidence="2" id="KW-1185">Reference proteome</keyword>
<dbReference type="EMBL" id="RXIC02000026">
    <property type="protein sequence ID" value="KAB1204736.1"/>
    <property type="molecule type" value="Genomic_DNA"/>
</dbReference>
<reference evidence="1 2" key="1">
    <citation type="journal article" date="2019" name="Plant Biotechnol. J.">
        <title>The red bayberry genome and genetic basis of sex determination.</title>
        <authorList>
            <person name="Jia H.M."/>
            <person name="Jia H.J."/>
            <person name="Cai Q.L."/>
            <person name="Wang Y."/>
            <person name="Zhao H.B."/>
            <person name="Yang W.F."/>
            <person name="Wang G.Y."/>
            <person name="Li Y.H."/>
            <person name="Zhan D.L."/>
            <person name="Shen Y.T."/>
            <person name="Niu Q.F."/>
            <person name="Chang L."/>
            <person name="Qiu J."/>
            <person name="Zhao L."/>
            <person name="Xie H.B."/>
            <person name="Fu W.Y."/>
            <person name="Jin J."/>
            <person name="Li X.W."/>
            <person name="Jiao Y."/>
            <person name="Zhou C.C."/>
            <person name="Tu T."/>
            <person name="Chai C.Y."/>
            <person name="Gao J.L."/>
            <person name="Fan L.J."/>
            <person name="van de Weg E."/>
            <person name="Wang J.Y."/>
            <person name="Gao Z.S."/>
        </authorList>
    </citation>
    <scope>NUCLEOTIDE SEQUENCE [LARGE SCALE GENOMIC DNA]</scope>
    <source>
        <tissue evidence="1">Leaves</tissue>
    </source>
</reference>
<proteinExistence type="predicted"/>
<protein>
    <submittedName>
        <fullName evidence="1">Uncharacterized protein</fullName>
    </submittedName>
</protein>
<evidence type="ECO:0000313" key="2">
    <source>
        <dbReference type="Proteomes" id="UP000516437"/>
    </source>
</evidence>
<organism evidence="1 2">
    <name type="scientific">Morella rubra</name>
    <name type="common">Chinese bayberry</name>
    <dbReference type="NCBI Taxonomy" id="262757"/>
    <lineage>
        <taxon>Eukaryota</taxon>
        <taxon>Viridiplantae</taxon>
        <taxon>Streptophyta</taxon>
        <taxon>Embryophyta</taxon>
        <taxon>Tracheophyta</taxon>
        <taxon>Spermatophyta</taxon>
        <taxon>Magnoliopsida</taxon>
        <taxon>eudicotyledons</taxon>
        <taxon>Gunneridae</taxon>
        <taxon>Pentapetalae</taxon>
        <taxon>rosids</taxon>
        <taxon>fabids</taxon>
        <taxon>Fagales</taxon>
        <taxon>Myricaceae</taxon>
        <taxon>Morella</taxon>
    </lineage>
</organism>
<dbReference type="Proteomes" id="UP000516437">
    <property type="component" value="Chromosome 8"/>
</dbReference>